<feature type="region of interest" description="Disordered" evidence="1">
    <location>
        <begin position="27"/>
        <end position="71"/>
    </location>
</feature>
<dbReference type="EMBL" id="CP141886">
    <property type="protein sequence ID" value="WRT67741.1"/>
    <property type="molecule type" value="Genomic_DNA"/>
</dbReference>
<reference evidence="2 3" key="1">
    <citation type="submission" date="2024-01" db="EMBL/GenBank/DDBJ databases">
        <title>Comparative genomics of Cryptococcus and Kwoniella reveals pathogenesis evolution and contrasting modes of karyotype evolution via chromosome fusion or intercentromeric recombination.</title>
        <authorList>
            <person name="Coelho M.A."/>
            <person name="David-Palma M."/>
            <person name="Shea T."/>
            <person name="Bowers K."/>
            <person name="McGinley-Smith S."/>
            <person name="Mohammad A.W."/>
            <person name="Gnirke A."/>
            <person name="Yurkov A.M."/>
            <person name="Nowrousian M."/>
            <person name="Sun S."/>
            <person name="Cuomo C.A."/>
            <person name="Heitman J."/>
        </authorList>
    </citation>
    <scope>NUCLEOTIDE SEQUENCE [LARGE SCALE GENOMIC DNA]</scope>
    <source>
        <strain evidence="2">CBS 11374</strain>
    </source>
</reference>
<sequence>MQEESISPASLLGLKLIDLAKILQHQHDDDPGDIHPYYKVTEDEGEGGTTSSYTQSGNRIIPGGNNTSTSAATAATEGETTMSTIFAQLAAMGRELNTTIDNISPPYQHDTVSLDPTEASRPTLKELLDDAANLETENDDSSNTATRDMDESSCGSIDSEYEQYYLSRQVPVESWASSNSPFHTNRYSPTDLDVARRRMGHLAGTLQGPHGFPLDQDQVIDHSGSQSIGYSPNMRISPLLTQSYSPLYGPQIHYNTGPMPCGYRQPPITVDIPSGYRPLPVYSNPSTGPTRFTSGAQPQTWNPPYTQRPLYVGRNNMAPYAVHGAPSQNQ</sequence>
<dbReference type="RefSeq" id="XP_062792481.1">
    <property type="nucleotide sequence ID" value="XM_062936430.1"/>
</dbReference>
<feature type="region of interest" description="Disordered" evidence="1">
    <location>
        <begin position="133"/>
        <end position="155"/>
    </location>
</feature>
<evidence type="ECO:0000256" key="1">
    <source>
        <dbReference type="SAM" id="MobiDB-lite"/>
    </source>
</evidence>
<dbReference type="GeneID" id="87956844"/>
<keyword evidence="3" id="KW-1185">Reference proteome</keyword>
<organism evidence="2 3">
    <name type="scientific">Kwoniella shivajii</name>
    <dbReference type="NCBI Taxonomy" id="564305"/>
    <lineage>
        <taxon>Eukaryota</taxon>
        <taxon>Fungi</taxon>
        <taxon>Dikarya</taxon>
        <taxon>Basidiomycota</taxon>
        <taxon>Agaricomycotina</taxon>
        <taxon>Tremellomycetes</taxon>
        <taxon>Tremellales</taxon>
        <taxon>Cryptococcaceae</taxon>
        <taxon>Kwoniella</taxon>
    </lineage>
</organism>
<proteinExistence type="predicted"/>
<feature type="compositionally biased region" description="Polar residues" evidence="1">
    <location>
        <begin position="49"/>
        <end position="58"/>
    </location>
</feature>
<evidence type="ECO:0000313" key="2">
    <source>
        <dbReference type="EMBL" id="WRT67741.1"/>
    </source>
</evidence>
<gene>
    <name evidence="2" type="ORF">IL334_004713</name>
</gene>
<name>A0ABZ1D1H8_9TREE</name>
<accession>A0ABZ1D1H8</accession>
<evidence type="ECO:0000313" key="3">
    <source>
        <dbReference type="Proteomes" id="UP001329825"/>
    </source>
</evidence>
<protein>
    <submittedName>
        <fullName evidence="2">Uncharacterized protein</fullName>
    </submittedName>
</protein>
<dbReference type="Proteomes" id="UP001329825">
    <property type="component" value="Chromosome 6"/>
</dbReference>